<dbReference type="GO" id="GO:0015074">
    <property type="term" value="P:DNA integration"/>
    <property type="evidence" value="ECO:0007669"/>
    <property type="project" value="InterPro"/>
</dbReference>
<dbReference type="GO" id="GO:0003677">
    <property type="term" value="F:DNA binding"/>
    <property type="evidence" value="ECO:0007669"/>
    <property type="project" value="UniProtKB-KW"/>
</dbReference>
<dbReference type="Proteomes" id="UP000184436">
    <property type="component" value="Unassembled WGS sequence"/>
</dbReference>
<dbReference type="SUPFAM" id="SSF56349">
    <property type="entry name" value="DNA breaking-rejoining enzymes"/>
    <property type="match status" value="1"/>
</dbReference>
<dbReference type="Pfam" id="PF13102">
    <property type="entry name" value="Phage_int_SAM_5"/>
    <property type="match status" value="1"/>
</dbReference>
<accession>A0A1M5A8I8</accession>
<dbReference type="PANTHER" id="PTHR30349:SF64">
    <property type="entry name" value="PROPHAGE INTEGRASE INTD-RELATED"/>
    <property type="match status" value="1"/>
</dbReference>
<keyword evidence="6" id="KW-1185">Reference proteome</keyword>
<dbReference type="PROSITE" id="PS51898">
    <property type="entry name" value="TYR_RECOMBINASE"/>
    <property type="match status" value="1"/>
</dbReference>
<organism evidence="5 6">
    <name type="scientific">Bacteroides faecichinchillae</name>
    <dbReference type="NCBI Taxonomy" id="871325"/>
    <lineage>
        <taxon>Bacteria</taxon>
        <taxon>Pseudomonadati</taxon>
        <taxon>Bacteroidota</taxon>
        <taxon>Bacteroidia</taxon>
        <taxon>Bacteroidales</taxon>
        <taxon>Bacteroidaceae</taxon>
        <taxon>Bacteroides</taxon>
    </lineage>
</organism>
<dbReference type="CDD" id="cd01185">
    <property type="entry name" value="INTN1_C_like"/>
    <property type="match status" value="1"/>
</dbReference>
<reference evidence="5 6" key="1">
    <citation type="submission" date="2016-11" db="EMBL/GenBank/DDBJ databases">
        <authorList>
            <person name="Jaros S."/>
            <person name="Januszkiewicz K."/>
            <person name="Wedrychowicz H."/>
        </authorList>
    </citation>
    <scope>NUCLEOTIDE SEQUENCE [LARGE SCALE GENOMIC DNA]</scope>
    <source>
        <strain evidence="5 6">DSM 26883</strain>
    </source>
</reference>
<dbReference type="Pfam" id="PF00589">
    <property type="entry name" value="Phage_integrase"/>
    <property type="match status" value="1"/>
</dbReference>
<name>A0A1M5A8I8_9BACE</name>
<dbReference type="InterPro" id="IPR011010">
    <property type="entry name" value="DNA_brk_join_enz"/>
</dbReference>
<evidence type="ECO:0000313" key="6">
    <source>
        <dbReference type="Proteomes" id="UP000184436"/>
    </source>
</evidence>
<dbReference type="InterPro" id="IPR013762">
    <property type="entry name" value="Integrase-like_cat_sf"/>
</dbReference>
<protein>
    <submittedName>
        <fullName evidence="5">Site-specific recombinase XerD</fullName>
    </submittedName>
</protein>
<dbReference type="InterPro" id="IPR010998">
    <property type="entry name" value="Integrase_recombinase_N"/>
</dbReference>
<dbReference type="GO" id="GO:0006310">
    <property type="term" value="P:DNA recombination"/>
    <property type="evidence" value="ECO:0007669"/>
    <property type="project" value="UniProtKB-KW"/>
</dbReference>
<keyword evidence="3" id="KW-0233">DNA recombination</keyword>
<evidence type="ECO:0000256" key="2">
    <source>
        <dbReference type="ARBA" id="ARBA00023125"/>
    </source>
</evidence>
<dbReference type="Pfam" id="PF17293">
    <property type="entry name" value="Arm-DNA-bind_5"/>
    <property type="match status" value="1"/>
</dbReference>
<dbReference type="Gene3D" id="1.10.150.130">
    <property type="match status" value="1"/>
</dbReference>
<dbReference type="OrthoDB" id="9806835at2"/>
<feature type="domain" description="Tyr recombinase" evidence="4">
    <location>
        <begin position="204"/>
        <end position="374"/>
    </location>
</feature>
<evidence type="ECO:0000259" key="4">
    <source>
        <dbReference type="PROSITE" id="PS51898"/>
    </source>
</evidence>
<evidence type="ECO:0000256" key="3">
    <source>
        <dbReference type="ARBA" id="ARBA00023172"/>
    </source>
</evidence>
<dbReference type="EMBL" id="FQVD01000014">
    <property type="protein sequence ID" value="SHF26346.1"/>
    <property type="molecule type" value="Genomic_DNA"/>
</dbReference>
<dbReference type="STRING" id="871325.SAMN05444349_114101"/>
<evidence type="ECO:0000313" key="5">
    <source>
        <dbReference type="EMBL" id="SHF26346.1"/>
    </source>
</evidence>
<dbReference type="InterPro" id="IPR035386">
    <property type="entry name" value="Arm-DNA-bind_5"/>
</dbReference>
<comment type="similarity">
    <text evidence="1">Belongs to the 'phage' integrase family.</text>
</comment>
<dbReference type="AlphaFoldDB" id="A0A1M5A8I8"/>
<sequence>MATTRKPTRLKEPVKVRTKKLADGSESYYLDIYVDGKRSYEFLKLYLLPEINPMVKEQNRATKAAIEAIKSKRIIELTHSKAGLKKTSVRSKMLLDDWMETYLAEQERKGARGGKLLRTVCRLLPLYRKKVKMGEIDKEWCLGFIDWLQHTYKTRWGNPLSPKSAADYVGYFSTALNAAVRAEVIPENPIMTLAPTERIKVPESKREYLTIDEIKALIDTECPREDVKRAYLFSCYCGLRLSDIYALRWKDIFLDGEQYRVSTVMQKTTTPIYLPLSRHAVRWLPERDGEGDELKIFAGLPAEPNINKVLAKWAVAAGITKKITYHTSRHSFATMMLTLGADLYTTSKLLGHSNVKTTQIYAKIVDSKKVEAVNLVDSVFD</sequence>
<keyword evidence="2" id="KW-0238">DNA-binding</keyword>
<proteinExistence type="inferred from homology"/>
<gene>
    <name evidence="5" type="ORF">SAMN05444349_114101</name>
</gene>
<dbReference type="PANTHER" id="PTHR30349">
    <property type="entry name" value="PHAGE INTEGRASE-RELATED"/>
    <property type="match status" value="1"/>
</dbReference>
<dbReference type="RefSeq" id="WP_008672542.1">
    <property type="nucleotide sequence ID" value="NZ_FQVD01000014.1"/>
</dbReference>
<dbReference type="Gene3D" id="1.10.443.10">
    <property type="entry name" value="Intergrase catalytic core"/>
    <property type="match status" value="1"/>
</dbReference>
<dbReference type="InterPro" id="IPR002104">
    <property type="entry name" value="Integrase_catalytic"/>
</dbReference>
<dbReference type="InterPro" id="IPR025269">
    <property type="entry name" value="SAM-like_dom"/>
</dbReference>
<dbReference type="InterPro" id="IPR050090">
    <property type="entry name" value="Tyrosine_recombinase_XerCD"/>
</dbReference>
<evidence type="ECO:0000256" key="1">
    <source>
        <dbReference type="ARBA" id="ARBA00008857"/>
    </source>
</evidence>